<feature type="signal peptide" evidence="1">
    <location>
        <begin position="1"/>
        <end position="24"/>
    </location>
</feature>
<evidence type="ECO:0008006" key="4">
    <source>
        <dbReference type="Google" id="ProtNLM"/>
    </source>
</evidence>
<dbReference type="GeneID" id="30970689"/>
<protein>
    <recommendedName>
        <fullName evidence="4">ER membrane protein complex subunit 10</fullName>
    </recommendedName>
</protein>
<evidence type="ECO:0000313" key="2">
    <source>
        <dbReference type="EMBL" id="OJJ95830.1"/>
    </source>
</evidence>
<organism evidence="2 3">
    <name type="scientific">Aspergillus aculeatus (strain ATCC 16872 / CBS 172.66 / WB 5094)</name>
    <dbReference type="NCBI Taxonomy" id="690307"/>
    <lineage>
        <taxon>Eukaryota</taxon>
        <taxon>Fungi</taxon>
        <taxon>Dikarya</taxon>
        <taxon>Ascomycota</taxon>
        <taxon>Pezizomycotina</taxon>
        <taxon>Eurotiomycetes</taxon>
        <taxon>Eurotiomycetidae</taxon>
        <taxon>Eurotiales</taxon>
        <taxon>Aspergillaceae</taxon>
        <taxon>Aspergillus</taxon>
        <taxon>Aspergillus subgen. Circumdati</taxon>
    </lineage>
</organism>
<evidence type="ECO:0000313" key="3">
    <source>
        <dbReference type="Proteomes" id="UP000184546"/>
    </source>
</evidence>
<evidence type="ECO:0000256" key="1">
    <source>
        <dbReference type="SAM" id="SignalP"/>
    </source>
</evidence>
<dbReference type="EMBL" id="KV878987">
    <property type="protein sequence ID" value="OJJ95830.1"/>
    <property type="molecule type" value="Genomic_DNA"/>
</dbReference>
<dbReference type="PANTHER" id="PTHR39219">
    <property type="entry name" value="ER MEMBRANE PROTEIN COMPLEX SUBUNIT 10"/>
    <property type="match status" value="1"/>
</dbReference>
<reference evidence="3" key="1">
    <citation type="journal article" date="2017" name="Genome Biol.">
        <title>Comparative genomics reveals high biological diversity and specific adaptations in the industrially and medically important fungal genus Aspergillus.</title>
        <authorList>
            <person name="de Vries R.P."/>
            <person name="Riley R."/>
            <person name="Wiebenga A."/>
            <person name="Aguilar-Osorio G."/>
            <person name="Amillis S."/>
            <person name="Uchima C.A."/>
            <person name="Anderluh G."/>
            <person name="Asadollahi M."/>
            <person name="Askin M."/>
            <person name="Barry K."/>
            <person name="Battaglia E."/>
            <person name="Bayram O."/>
            <person name="Benocci T."/>
            <person name="Braus-Stromeyer S.A."/>
            <person name="Caldana C."/>
            <person name="Canovas D."/>
            <person name="Cerqueira G.C."/>
            <person name="Chen F."/>
            <person name="Chen W."/>
            <person name="Choi C."/>
            <person name="Clum A."/>
            <person name="Dos Santos R.A."/>
            <person name="Damasio A.R."/>
            <person name="Diallinas G."/>
            <person name="Emri T."/>
            <person name="Fekete E."/>
            <person name="Flipphi M."/>
            <person name="Freyberg S."/>
            <person name="Gallo A."/>
            <person name="Gournas C."/>
            <person name="Habgood R."/>
            <person name="Hainaut M."/>
            <person name="Harispe M.L."/>
            <person name="Henrissat B."/>
            <person name="Hilden K.S."/>
            <person name="Hope R."/>
            <person name="Hossain A."/>
            <person name="Karabika E."/>
            <person name="Karaffa L."/>
            <person name="Karanyi Z."/>
            <person name="Krasevec N."/>
            <person name="Kuo A."/>
            <person name="Kusch H."/>
            <person name="LaButti K."/>
            <person name="Lagendijk E.L."/>
            <person name="Lapidus A."/>
            <person name="Levasseur A."/>
            <person name="Lindquist E."/>
            <person name="Lipzen A."/>
            <person name="Logrieco A.F."/>
            <person name="MacCabe A."/>
            <person name="Maekelae M.R."/>
            <person name="Malavazi I."/>
            <person name="Melin P."/>
            <person name="Meyer V."/>
            <person name="Mielnichuk N."/>
            <person name="Miskei M."/>
            <person name="Molnar A.P."/>
            <person name="Mule G."/>
            <person name="Ngan C.Y."/>
            <person name="Orejas M."/>
            <person name="Orosz E."/>
            <person name="Ouedraogo J.P."/>
            <person name="Overkamp K.M."/>
            <person name="Park H.-S."/>
            <person name="Perrone G."/>
            <person name="Piumi F."/>
            <person name="Punt P.J."/>
            <person name="Ram A.F."/>
            <person name="Ramon A."/>
            <person name="Rauscher S."/>
            <person name="Record E."/>
            <person name="Riano-Pachon D.M."/>
            <person name="Robert V."/>
            <person name="Roehrig J."/>
            <person name="Ruller R."/>
            <person name="Salamov A."/>
            <person name="Salih N.S."/>
            <person name="Samson R.A."/>
            <person name="Sandor E."/>
            <person name="Sanguinetti M."/>
            <person name="Schuetze T."/>
            <person name="Sepcic K."/>
            <person name="Shelest E."/>
            <person name="Sherlock G."/>
            <person name="Sophianopoulou V."/>
            <person name="Squina F.M."/>
            <person name="Sun H."/>
            <person name="Susca A."/>
            <person name="Todd R.B."/>
            <person name="Tsang A."/>
            <person name="Unkles S.E."/>
            <person name="van de Wiele N."/>
            <person name="van Rossen-Uffink D."/>
            <person name="Oliveira J.V."/>
            <person name="Vesth T.C."/>
            <person name="Visser J."/>
            <person name="Yu J.-H."/>
            <person name="Zhou M."/>
            <person name="Andersen M.R."/>
            <person name="Archer D.B."/>
            <person name="Baker S.E."/>
            <person name="Benoit I."/>
            <person name="Brakhage A.A."/>
            <person name="Braus G.H."/>
            <person name="Fischer R."/>
            <person name="Frisvad J.C."/>
            <person name="Goldman G.H."/>
            <person name="Houbraken J."/>
            <person name="Oakley B."/>
            <person name="Pocsi I."/>
            <person name="Scazzocchio C."/>
            <person name="Seiboth B."/>
            <person name="vanKuyk P.A."/>
            <person name="Wortman J."/>
            <person name="Dyer P.S."/>
            <person name="Grigoriev I.V."/>
        </authorList>
    </citation>
    <scope>NUCLEOTIDE SEQUENCE [LARGE SCALE GENOMIC DNA]</scope>
    <source>
        <strain evidence="3">ATCC 16872 / CBS 172.66 / WB 5094</strain>
    </source>
</reference>
<name>A0A1L9WI59_ASPA1</name>
<dbReference type="Proteomes" id="UP000184546">
    <property type="component" value="Unassembled WGS sequence"/>
</dbReference>
<feature type="chain" id="PRO_5012905739" description="ER membrane protein complex subunit 10" evidence="1">
    <location>
        <begin position="25"/>
        <end position="206"/>
    </location>
</feature>
<dbReference type="OrthoDB" id="1894652at2759"/>
<dbReference type="AlphaFoldDB" id="A0A1L9WI59"/>
<dbReference type="RefSeq" id="XP_020052170.1">
    <property type="nucleotide sequence ID" value="XM_020196875.1"/>
</dbReference>
<accession>A0A1L9WI59</accession>
<dbReference type="VEuPathDB" id="FungiDB:ASPACDRAFT_126012"/>
<dbReference type="OMA" id="ADIFYWP"/>
<sequence>MWPFLSPMLLSLLCFFLSSSVVNSSPPPQPSSADVFYWPVAASEPSLLAQISYNSTSMNSELVTYSPPTLAHAQQSSDLIRIGFFAINTSGSKHWVGTATSWSSFFGDEDNRPVLRLYIESPSEDELYHVALVSSTTFADFSTLVSPRVELVSNEAGPRPHLNQPVIIGPDGKNADEVVEKTFFQKYWWIFLIVTFLAMSGGGEAQ</sequence>
<proteinExistence type="predicted"/>
<keyword evidence="3" id="KW-1185">Reference proteome</keyword>
<dbReference type="PANTHER" id="PTHR39219:SF1">
    <property type="entry name" value="ER MEMBRANE PROTEIN COMPLEX SUBUNIT 10"/>
    <property type="match status" value="1"/>
</dbReference>
<keyword evidence="1" id="KW-0732">Signal</keyword>
<gene>
    <name evidence="2" type="ORF">ASPACDRAFT_126012</name>
</gene>